<name>A0A382XI94_9ZZZZ</name>
<evidence type="ECO:0000313" key="1">
    <source>
        <dbReference type="EMBL" id="SVD70663.1"/>
    </source>
</evidence>
<proteinExistence type="predicted"/>
<dbReference type="AlphaFoldDB" id="A0A382XI94"/>
<accession>A0A382XI94</accession>
<reference evidence="1" key="1">
    <citation type="submission" date="2018-05" db="EMBL/GenBank/DDBJ databases">
        <authorList>
            <person name="Lanie J.A."/>
            <person name="Ng W.-L."/>
            <person name="Kazmierczak K.M."/>
            <person name="Andrzejewski T.M."/>
            <person name="Davidsen T.M."/>
            <person name="Wayne K.J."/>
            <person name="Tettelin H."/>
            <person name="Glass J.I."/>
            <person name="Rusch D."/>
            <person name="Podicherti R."/>
            <person name="Tsui H.-C.T."/>
            <person name="Winkler M.E."/>
        </authorList>
    </citation>
    <scope>NUCLEOTIDE SEQUENCE</scope>
</reference>
<gene>
    <name evidence="1" type="ORF">METZ01_LOCUS423517</name>
</gene>
<protein>
    <submittedName>
        <fullName evidence="1">Uncharacterized protein</fullName>
    </submittedName>
</protein>
<organism evidence="1">
    <name type="scientific">marine metagenome</name>
    <dbReference type="NCBI Taxonomy" id="408172"/>
    <lineage>
        <taxon>unclassified sequences</taxon>
        <taxon>metagenomes</taxon>
        <taxon>ecological metagenomes</taxon>
    </lineage>
</organism>
<dbReference type="EMBL" id="UINC01167906">
    <property type="protein sequence ID" value="SVD70663.1"/>
    <property type="molecule type" value="Genomic_DNA"/>
</dbReference>
<sequence length="22" mass="2517">AYAYTAKLAGHPYWGYWKSPGE</sequence>
<feature type="non-terminal residue" evidence="1">
    <location>
        <position position="1"/>
    </location>
</feature>